<protein>
    <submittedName>
        <fullName evidence="5">Hydrogenase maturation protease</fullName>
    </submittedName>
</protein>
<keyword evidence="3" id="KW-0064">Aspartyl protease</keyword>
<evidence type="ECO:0000313" key="6">
    <source>
        <dbReference type="Proteomes" id="UP000294614"/>
    </source>
</evidence>
<dbReference type="GO" id="GO:0004190">
    <property type="term" value="F:aspartic-type endopeptidase activity"/>
    <property type="evidence" value="ECO:0007669"/>
    <property type="project" value="UniProtKB-KW"/>
</dbReference>
<evidence type="ECO:0000256" key="2">
    <source>
        <dbReference type="ARBA" id="ARBA00022670"/>
    </source>
</evidence>
<evidence type="ECO:0000313" key="5">
    <source>
        <dbReference type="EMBL" id="TCK60424.1"/>
    </source>
</evidence>
<dbReference type="EMBL" id="SMGG01000004">
    <property type="protein sequence ID" value="TCK60424.1"/>
    <property type="molecule type" value="Genomic_DNA"/>
</dbReference>
<dbReference type="PANTHER" id="PTHR30302:SF1">
    <property type="entry name" value="HYDROGENASE 2 MATURATION PROTEASE"/>
    <property type="match status" value="1"/>
</dbReference>
<dbReference type="PRINTS" id="PR00446">
    <property type="entry name" value="HYDRGNUPTAKE"/>
</dbReference>
<keyword evidence="2 5" id="KW-0645">Protease</keyword>
<evidence type="ECO:0000256" key="1">
    <source>
        <dbReference type="ARBA" id="ARBA00006814"/>
    </source>
</evidence>
<dbReference type="Proteomes" id="UP000294614">
    <property type="component" value="Unassembled WGS sequence"/>
</dbReference>
<dbReference type="GO" id="GO:0016485">
    <property type="term" value="P:protein processing"/>
    <property type="evidence" value="ECO:0007669"/>
    <property type="project" value="TreeGrafter"/>
</dbReference>
<accession>A0A4R1K827</accession>
<name>A0A4R1K827_9BACT</name>
<dbReference type="GO" id="GO:0008047">
    <property type="term" value="F:enzyme activator activity"/>
    <property type="evidence" value="ECO:0007669"/>
    <property type="project" value="InterPro"/>
</dbReference>
<dbReference type="PANTHER" id="PTHR30302">
    <property type="entry name" value="HYDROGENASE 1 MATURATION PROTEASE"/>
    <property type="match status" value="1"/>
</dbReference>
<dbReference type="Gene3D" id="3.40.50.1450">
    <property type="entry name" value="HybD-like"/>
    <property type="match status" value="1"/>
</dbReference>
<comment type="caution">
    <text evidence="5">The sequence shown here is derived from an EMBL/GenBank/DDBJ whole genome shotgun (WGS) entry which is preliminary data.</text>
</comment>
<dbReference type="AlphaFoldDB" id="A0A4R1K827"/>
<dbReference type="NCBIfam" id="TIGR00072">
    <property type="entry name" value="hydrog_prot"/>
    <property type="match status" value="1"/>
</dbReference>
<evidence type="ECO:0000256" key="3">
    <source>
        <dbReference type="ARBA" id="ARBA00022750"/>
    </source>
</evidence>
<proteinExistence type="inferred from homology"/>
<dbReference type="CDD" id="cd06062">
    <property type="entry name" value="H2MP_MemB-H2up"/>
    <property type="match status" value="1"/>
</dbReference>
<comment type="similarity">
    <text evidence="1">Belongs to the peptidase A31 family.</text>
</comment>
<keyword evidence="6" id="KW-1185">Reference proteome</keyword>
<sequence>MQVVVFGAGNLLLSDEGLGVHLVRRMNEKYLPSDDVEFYDGGTMGILATHKLEETAHVIIVDSLDATGEAGELRVYKKEDIMLERIPAKMSPHQIGLQEVLTLSEMRGNAPETITFYGVIPGSLESSVELSPEVEKRLDEIEALIIEELKSMDIYLSPVIAA</sequence>
<dbReference type="InterPro" id="IPR000671">
    <property type="entry name" value="Peptidase_A31"/>
</dbReference>
<dbReference type="Pfam" id="PF01750">
    <property type="entry name" value="HycI"/>
    <property type="match status" value="1"/>
</dbReference>
<evidence type="ECO:0000256" key="4">
    <source>
        <dbReference type="ARBA" id="ARBA00022801"/>
    </source>
</evidence>
<dbReference type="InterPro" id="IPR023430">
    <property type="entry name" value="Pept_HybD-like_dom_sf"/>
</dbReference>
<keyword evidence="4" id="KW-0378">Hydrolase</keyword>
<dbReference type="RefSeq" id="WP_132873114.1">
    <property type="nucleotide sequence ID" value="NZ_JAJUHT010000007.1"/>
</dbReference>
<dbReference type="OrthoDB" id="9792731at2"/>
<organism evidence="5 6">
    <name type="scientific">Seleniivibrio woodruffii</name>
    <dbReference type="NCBI Taxonomy" id="1078050"/>
    <lineage>
        <taxon>Bacteria</taxon>
        <taxon>Pseudomonadati</taxon>
        <taxon>Deferribacterota</taxon>
        <taxon>Deferribacteres</taxon>
        <taxon>Deferribacterales</taxon>
        <taxon>Geovibrionaceae</taxon>
        <taxon>Seleniivibrio</taxon>
    </lineage>
</organism>
<gene>
    <name evidence="5" type="ORF">C8D98_1297</name>
</gene>
<dbReference type="SUPFAM" id="SSF53163">
    <property type="entry name" value="HybD-like"/>
    <property type="match status" value="1"/>
</dbReference>
<reference evidence="5 6" key="1">
    <citation type="submission" date="2019-03" db="EMBL/GenBank/DDBJ databases">
        <title>Genomic Encyclopedia of Type Strains, Phase IV (KMG-IV): sequencing the most valuable type-strain genomes for metagenomic binning, comparative biology and taxonomic classification.</title>
        <authorList>
            <person name="Goeker M."/>
        </authorList>
    </citation>
    <scope>NUCLEOTIDE SEQUENCE [LARGE SCALE GENOMIC DNA]</scope>
    <source>
        <strain evidence="5 6">DSM 24984</strain>
    </source>
</reference>